<name>A0ACC0W2R3_9STRA</name>
<dbReference type="EMBL" id="CM047583">
    <property type="protein sequence ID" value="KAI9912626.1"/>
    <property type="molecule type" value="Genomic_DNA"/>
</dbReference>
<evidence type="ECO:0000313" key="1">
    <source>
        <dbReference type="EMBL" id="KAI9912626.1"/>
    </source>
</evidence>
<gene>
    <name evidence="1" type="ORF">PsorP6_005147</name>
</gene>
<proteinExistence type="predicted"/>
<accession>A0ACC0W2R3</accession>
<evidence type="ECO:0000313" key="2">
    <source>
        <dbReference type="Proteomes" id="UP001163321"/>
    </source>
</evidence>
<reference evidence="1 2" key="1">
    <citation type="journal article" date="2022" name="bioRxiv">
        <title>The genome of the oomycete Peronosclerospora sorghi, a cosmopolitan pathogen of maize and sorghum, is inflated with dispersed pseudogenes.</title>
        <authorList>
            <person name="Fletcher K."/>
            <person name="Martin F."/>
            <person name="Isakeit T."/>
            <person name="Cavanaugh K."/>
            <person name="Magill C."/>
            <person name="Michelmore R."/>
        </authorList>
    </citation>
    <scope>NUCLEOTIDE SEQUENCE [LARGE SCALE GENOMIC DNA]</scope>
    <source>
        <strain evidence="1">P6</strain>
    </source>
</reference>
<comment type="caution">
    <text evidence="1">The sequence shown here is derived from an EMBL/GenBank/DDBJ whole genome shotgun (WGS) entry which is preliminary data.</text>
</comment>
<keyword evidence="2" id="KW-1185">Reference proteome</keyword>
<sequence length="151" mass="17392">MTRQVRAFVDSVSANMRTPRRIHDWIRQSLNQYGQWSHMKRGREGKEIHKVSFGRDLDRAHSVPSTRSCVLHVPDHVLAPNSGFEGNGLSLGAQLFLFELQFDLLVQKTVRTSRRTMKRVVNKKSQLAQAQKLLFEFGWLEDAEHASCHPL</sequence>
<dbReference type="Proteomes" id="UP001163321">
    <property type="component" value="Chromosome 4"/>
</dbReference>
<organism evidence="1 2">
    <name type="scientific">Peronosclerospora sorghi</name>
    <dbReference type="NCBI Taxonomy" id="230839"/>
    <lineage>
        <taxon>Eukaryota</taxon>
        <taxon>Sar</taxon>
        <taxon>Stramenopiles</taxon>
        <taxon>Oomycota</taxon>
        <taxon>Peronosporomycetes</taxon>
        <taxon>Peronosporales</taxon>
        <taxon>Peronosporaceae</taxon>
        <taxon>Peronosclerospora</taxon>
    </lineage>
</organism>
<protein>
    <submittedName>
        <fullName evidence="1">Uncharacterized protein</fullName>
    </submittedName>
</protein>